<reference evidence="1 2" key="1">
    <citation type="journal article" date="2022" name="Plant J.">
        <title>Chromosome-level genome of Camellia lanceoleosa provides a valuable resource for understanding genome evolution and self-incompatibility.</title>
        <authorList>
            <person name="Gong W."/>
            <person name="Xiao S."/>
            <person name="Wang L."/>
            <person name="Liao Z."/>
            <person name="Chang Y."/>
            <person name="Mo W."/>
            <person name="Hu G."/>
            <person name="Li W."/>
            <person name="Zhao G."/>
            <person name="Zhu H."/>
            <person name="Hu X."/>
            <person name="Ji K."/>
            <person name="Xiang X."/>
            <person name="Song Q."/>
            <person name="Yuan D."/>
            <person name="Jin S."/>
            <person name="Zhang L."/>
        </authorList>
    </citation>
    <scope>NUCLEOTIDE SEQUENCE [LARGE SCALE GENOMIC DNA]</scope>
    <source>
        <strain evidence="1">SQ_2022a</strain>
    </source>
</reference>
<organism evidence="1 2">
    <name type="scientific">Camellia lanceoleosa</name>
    <dbReference type="NCBI Taxonomy" id="1840588"/>
    <lineage>
        <taxon>Eukaryota</taxon>
        <taxon>Viridiplantae</taxon>
        <taxon>Streptophyta</taxon>
        <taxon>Embryophyta</taxon>
        <taxon>Tracheophyta</taxon>
        <taxon>Spermatophyta</taxon>
        <taxon>Magnoliopsida</taxon>
        <taxon>eudicotyledons</taxon>
        <taxon>Gunneridae</taxon>
        <taxon>Pentapetalae</taxon>
        <taxon>asterids</taxon>
        <taxon>Ericales</taxon>
        <taxon>Theaceae</taxon>
        <taxon>Camellia</taxon>
    </lineage>
</organism>
<protein>
    <submittedName>
        <fullName evidence="1">Purine permease 21</fullName>
    </submittedName>
</protein>
<proteinExistence type="predicted"/>
<gene>
    <name evidence="1" type="ORF">LOK49_LG09G02215</name>
</gene>
<keyword evidence="2" id="KW-1185">Reference proteome</keyword>
<evidence type="ECO:0000313" key="2">
    <source>
        <dbReference type="Proteomes" id="UP001060215"/>
    </source>
</evidence>
<name>A0ACC0GIW8_9ERIC</name>
<comment type="caution">
    <text evidence="1">The sequence shown here is derived from an EMBL/GenBank/DDBJ whole genome shotgun (WGS) entry which is preliminary data.</text>
</comment>
<dbReference type="EMBL" id="CM045765">
    <property type="protein sequence ID" value="KAI8001000.1"/>
    <property type="molecule type" value="Genomic_DNA"/>
</dbReference>
<sequence length="364" mass="40091">MGEAQDLQAQIHEEAKEANSPENADISHRSRVPQLRDYTWWLRMAIYTLSLLSGQSVALLWGRLYFDKGGKSKWMATLVQTAGFPVLLPFYISPTKNKPTNNDHTKPPSALTLASLYVFLGVFLVAVAMLYSIGLLNLPVSTYSLVCASQLGFNALFSYFLNSQKFTPFIVNFLVLLTISSTLIGFLCTVGASAGYALMISLTQLSYQKILKSENFGVVLDMIIYQSVVATGAILVGLFASREWKGLKEEMGEFELGKVSYIMTLVWEAISWQVFSVGAVGLIFEVSSLFSNVISTLGLAIAPVLAVFVFHDKMDGVKVTAMLLAIWGFVSYIYQHYLDDLNSKAKTRSENGNGASEVSLVERG</sequence>
<evidence type="ECO:0000313" key="1">
    <source>
        <dbReference type="EMBL" id="KAI8001000.1"/>
    </source>
</evidence>
<dbReference type="Proteomes" id="UP001060215">
    <property type="component" value="Chromosome 8"/>
</dbReference>
<accession>A0ACC0GIW8</accession>